<sequence>MNFNKTKVMFNKQVMPRPISVDGTLLEVVQDYLCQPDYTTGPKNFLKEADKRIRRNRDTDVGISPQI</sequence>
<gene>
    <name evidence="1" type="ORF">EEDITHA_LOCUS1516</name>
</gene>
<name>A0AAU9TGZ1_EUPED</name>
<comment type="caution">
    <text evidence="1">The sequence shown here is derived from an EMBL/GenBank/DDBJ whole genome shotgun (WGS) entry which is preliminary data.</text>
</comment>
<dbReference type="EMBL" id="CAKOGL010000003">
    <property type="protein sequence ID" value="CAH2084996.1"/>
    <property type="molecule type" value="Genomic_DNA"/>
</dbReference>
<dbReference type="Proteomes" id="UP001153954">
    <property type="component" value="Unassembled WGS sequence"/>
</dbReference>
<proteinExistence type="predicted"/>
<organism evidence="1 2">
    <name type="scientific">Euphydryas editha</name>
    <name type="common">Edith's checkerspot</name>
    <dbReference type="NCBI Taxonomy" id="104508"/>
    <lineage>
        <taxon>Eukaryota</taxon>
        <taxon>Metazoa</taxon>
        <taxon>Ecdysozoa</taxon>
        <taxon>Arthropoda</taxon>
        <taxon>Hexapoda</taxon>
        <taxon>Insecta</taxon>
        <taxon>Pterygota</taxon>
        <taxon>Neoptera</taxon>
        <taxon>Endopterygota</taxon>
        <taxon>Lepidoptera</taxon>
        <taxon>Glossata</taxon>
        <taxon>Ditrysia</taxon>
        <taxon>Papilionoidea</taxon>
        <taxon>Nymphalidae</taxon>
        <taxon>Nymphalinae</taxon>
        <taxon>Euphydryas</taxon>
    </lineage>
</organism>
<dbReference type="AlphaFoldDB" id="A0AAU9TGZ1"/>
<protein>
    <submittedName>
        <fullName evidence="1">Uncharacterized protein</fullName>
    </submittedName>
</protein>
<accession>A0AAU9TGZ1</accession>
<reference evidence="1" key="1">
    <citation type="submission" date="2022-03" db="EMBL/GenBank/DDBJ databases">
        <authorList>
            <person name="Tunstrom K."/>
        </authorList>
    </citation>
    <scope>NUCLEOTIDE SEQUENCE</scope>
</reference>
<evidence type="ECO:0000313" key="1">
    <source>
        <dbReference type="EMBL" id="CAH2084996.1"/>
    </source>
</evidence>
<keyword evidence="2" id="KW-1185">Reference proteome</keyword>
<evidence type="ECO:0000313" key="2">
    <source>
        <dbReference type="Proteomes" id="UP001153954"/>
    </source>
</evidence>